<gene>
    <name evidence="2" type="ORF">HJG59_010309</name>
</gene>
<protein>
    <recommendedName>
        <fullName evidence="4">Secreted protein</fullName>
    </recommendedName>
</protein>
<accession>A0A7J8IZC2</accession>
<dbReference type="InParanoid" id="A0A7J8IZC2"/>
<sequence>MEVILAAFLTLHIQSSASLIKPNANLHPPDIHCLFCLLLPSGPTVFISDYHTSHPPDLVTAAFVPSDLLCTHHQSGGIMSLPIQNLQMLSIALRKKSQIFSRQIIKEILITIMHTEKEIYLINNKEK</sequence>
<keyword evidence="1" id="KW-0732">Signal</keyword>
<evidence type="ECO:0000313" key="2">
    <source>
        <dbReference type="EMBL" id="KAF6489914.1"/>
    </source>
</evidence>
<dbReference type="Proteomes" id="UP000550707">
    <property type="component" value="Unassembled WGS sequence"/>
</dbReference>
<feature type="signal peptide" evidence="1">
    <location>
        <begin position="1"/>
        <end position="17"/>
    </location>
</feature>
<evidence type="ECO:0008006" key="4">
    <source>
        <dbReference type="Google" id="ProtNLM"/>
    </source>
</evidence>
<feature type="chain" id="PRO_5029702481" description="Secreted protein" evidence="1">
    <location>
        <begin position="18"/>
        <end position="127"/>
    </location>
</feature>
<evidence type="ECO:0000313" key="3">
    <source>
        <dbReference type="Proteomes" id="UP000550707"/>
    </source>
</evidence>
<evidence type="ECO:0000256" key="1">
    <source>
        <dbReference type="SAM" id="SignalP"/>
    </source>
</evidence>
<reference evidence="2 3" key="1">
    <citation type="journal article" date="2020" name="Nature">
        <title>Six reference-quality genomes reveal evolution of bat adaptations.</title>
        <authorList>
            <person name="Jebb D."/>
            <person name="Huang Z."/>
            <person name="Pippel M."/>
            <person name="Hughes G.M."/>
            <person name="Lavrichenko K."/>
            <person name="Devanna P."/>
            <person name="Winkler S."/>
            <person name="Jermiin L.S."/>
            <person name="Skirmuntt E.C."/>
            <person name="Katzourakis A."/>
            <person name="Burkitt-Gray L."/>
            <person name="Ray D.A."/>
            <person name="Sullivan K.A.M."/>
            <person name="Roscito J.G."/>
            <person name="Kirilenko B.M."/>
            <person name="Davalos L.M."/>
            <person name="Corthals A.P."/>
            <person name="Power M.L."/>
            <person name="Jones G."/>
            <person name="Ransome R.D."/>
            <person name="Dechmann D.K.N."/>
            <person name="Locatelli A.G."/>
            <person name="Puechmaille S.J."/>
            <person name="Fedrigo O."/>
            <person name="Jarvis E.D."/>
            <person name="Hiller M."/>
            <person name="Vernes S.C."/>
            <person name="Myers E.W."/>
            <person name="Teeling E.C."/>
        </authorList>
    </citation>
    <scope>NUCLEOTIDE SEQUENCE [LARGE SCALE GENOMIC DNA]</scope>
    <source>
        <strain evidence="2">MMolMol1</strain>
        <tissue evidence="2">Muscle</tissue>
    </source>
</reference>
<dbReference type="AlphaFoldDB" id="A0A7J8IZC2"/>
<dbReference type="EMBL" id="JACASF010000003">
    <property type="protein sequence ID" value="KAF6489914.1"/>
    <property type="molecule type" value="Genomic_DNA"/>
</dbReference>
<keyword evidence="3" id="KW-1185">Reference proteome</keyword>
<comment type="caution">
    <text evidence="2">The sequence shown here is derived from an EMBL/GenBank/DDBJ whole genome shotgun (WGS) entry which is preliminary data.</text>
</comment>
<organism evidence="2 3">
    <name type="scientific">Molossus molossus</name>
    <name type="common">Pallas' mastiff bat</name>
    <name type="synonym">Vespertilio molossus</name>
    <dbReference type="NCBI Taxonomy" id="27622"/>
    <lineage>
        <taxon>Eukaryota</taxon>
        <taxon>Metazoa</taxon>
        <taxon>Chordata</taxon>
        <taxon>Craniata</taxon>
        <taxon>Vertebrata</taxon>
        <taxon>Euteleostomi</taxon>
        <taxon>Mammalia</taxon>
        <taxon>Eutheria</taxon>
        <taxon>Laurasiatheria</taxon>
        <taxon>Chiroptera</taxon>
        <taxon>Yangochiroptera</taxon>
        <taxon>Molossidae</taxon>
        <taxon>Molossus</taxon>
    </lineage>
</organism>
<proteinExistence type="predicted"/>
<name>A0A7J8IZC2_MOLMO</name>